<dbReference type="Pfam" id="PF04203">
    <property type="entry name" value="Sortase"/>
    <property type="match status" value="1"/>
</dbReference>
<evidence type="ECO:0000256" key="3">
    <source>
        <dbReference type="SAM" id="Phobius"/>
    </source>
</evidence>
<sequence length="313" mass="33114">MTTLVASQHGPEGSGEKAPEPVAPGPEQAPREAPSQPARHDVAVSALGLLSLLFLGFVVYLLAFSGISQSRAQSVMYKNFRHRLAQATAPVGPVTRTGGRLPSGTPIAVLDIPGLRLRQVVVEGTASGDLMNGPGHRPATAFPGQPGVAVITGRRAAYGGPFRTIDALRPGDPLTVYTGQGMVPYRVERVRHDTDPLPQPVGAGGARLILATADDPLWPTKAIYVDAWQTSPVQQTAGSPSVEADADKTMASDPAALLPLVLWSQALALLAPAITWSRVRWGRWQTHLAAIPLLAAVVWNVYENTARLLPNVL</sequence>
<reference evidence="5" key="1">
    <citation type="journal article" date="2019" name="Int. J. Syst. Evol. Microbiol.">
        <title>The Global Catalogue of Microorganisms (GCM) 10K type strain sequencing project: providing services to taxonomists for standard genome sequencing and annotation.</title>
        <authorList>
            <consortium name="The Broad Institute Genomics Platform"/>
            <consortium name="The Broad Institute Genome Sequencing Center for Infectious Disease"/>
            <person name="Wu L."/>
            <person name="Ma J."/>
        </authorList>
    </citation>
    <scope>NUCLEOTIDE SEQUENCE [LARGE SCALE GENOMIC DNA]</scope>
    <source>
        <strain evidence="5">JCM 17939</strain>
    </source>
</reference>
<keyword evidence="5" id="KW-1185">Reference proteome</keyword>
<evidence type="ECO:0000256" key="2">
    <source>
        <dbReference type="SAM" id="MobiDB-lite"/>
    </source>
</evidence>
<keyword evidence="3" id="KW-1133">Transmembrane helix</keyword>
<keyword evidence="3" id="KW-0812">Transmembrane</keyword>
<feature type="transmembrane region" description="Helical" evidence="3">
    <location>
        <begin position="42"/>
        <end position="63"/>
    </location>
</feature>
<dbReference type="InterPro" id="IPR042003">
    <property type="entry name" value="Sortase_E"/>
</dbReference>
<dbReference type="CDD" id="cd05830">
    <property type="entry name" value="Sortase_E"/>
    <property type="match status" value="1"/>
</dbReference>
<dbReference type="InterPro" id="IPR023365">
    <property type="entry name" value="Sortase_dom-sf"/>
</dbReference>
<dbReference type="SUPFAM" id="SSF63817">
    <property type="entry name" value="Sortase"/>
    <property type="match status" value="1"/>
</dbReference>
<dbReference type="Gene3D" id="2.40.260.10">
    <property type="entry name" value="Sortase"/>
    <property type="match status" value="1"/>
</dbReference>
<gene>
    <name evidence="4" type="ORF">GCM10023196_026120</name>
</gene>
<keyword evidence="1" id="KW-0378">Hydrolase</keyword>
<dbReference type="InterPro" id="IPR005754">
    <property type="entry name" value="Sortase"/>
</dbReference>
<evidence type="ECO:0000256" key="1">
    <source>
        <dbReference type="ARBA" id="ARBA00022801"/>
    </source>
</evidence>
<name>A0ABP8U9U1_9ACTN</name>
<keyword evidence="3" id="KW-0472">Membrane</keyword>
<protein>
    <submittedName>
        <fullName evidence="4">Sortase</fullName>
    </submittedName>
</protein>
<comment type="caution">
    <text evidence="4">The sequence shown here is derived from an EMBL/GenBank/DDBJ whole genome shotgun (WGS) entry which is preliminary data.</text>
</comment>
<feature type="region of interest" description="Disordered" evidence="2">
    <location>
        <begin position="1"/>
        <end position="37"/>
    </location>
</feature>
<dbReference type="RefSeq" id="WP_345430995.1">
    <property type="nucleotide sequence ID" value="NZ_BAABHK010000003.1"/>
</dbReference>
<accession>A0ABP8U9U1</accession>
<evidence type="ECO:0000313" key="4">
    <source>
        <dbReference type="EMBL" id="GAA4624737.1"/>
    </source>
</evidence>
<evidence type="ECO:0000313" key="5">
    <source>
        <dbReference type="Proteomes" id="UP001501442"/>
    </source>
</evidence>
<dbReference type="Proteomes" id="UP001501442">
    <property type="component" value="Unassembled WGS sequence"/>
</dbReference>
<dbReference type="EMBL" id="BAABHK010000003">
    <property type="protein sequence ID" value="GAA4624737.1"/>
    <property type="molecule type" value="Genomic_DNA"/>
</dbReference>
<organism evidence="4 5">
    <name type="scientific">Actinoallomurus vinaceus</name>
    <dbReference type="NCBI Taxonomy" id="1080074"/>
    <lineage>
        <taxon>Bacteria</taxon>
        <taxon>Bacillati</taxon>
        <taxon>Actinomycetota</taxon>
        <taxon>Actinomycetes</taxon>
        <taxon>Streptosporangiales</taxon>
        <taxon>Thermomonosporaceae</taxon>
        <taxon>Actinoallomurus</taxon>
    </lineage>
</organism>
<proteinExistence type="predicted"/>